<comment type="catalytic activity">
    <reaction evidence="1 14">
        <text>[HPr protein]-L-serine + ATP = [HPr protein]-O-phospho-L-serine + ADP + H(+)</text>
        <dbReference type="Rhea" id="RHEA:46600"/>
        <dbReference type="Rhea" id="RHEA-COMP:11602"/>
        <dbReference type="Rhea" id="RHEA-COMP:11603"/>
        <dbReference type="ChEBI" id="CHEBI:15378"/>
        <dbReference type="ChEBI" id="CHEBI:29999"/>
        <dbReference type="ChEBI" id="CHEBI:30616"/>
        <dbReference type="ChEBI" id="CHEBI:83421"/>
        <dbReference type="ChEBI" id="CHEBI:456216"/>
    </reaction>
</comment>
<dbReference type="Gene3D" id="3.40.50.300">
    <property type="entry name" value="P-loop containing nucleotide triphosphate hydrolases"/>
    <property type="match status" value="1"/>
</dbReference>
<evidence type="ECO:0000256" key="2">
    <source>
        <dbReference type="ARBA" id="ARBA00001946"/>
    </source>
</evidence>
<comment type="miscellaneous">
    <text evidence="14">Both phosphorylation and phosphorolysis are carried out by the same active site and suggest a common mechanism for both reactions.</text>
</comment>
<evidence type="ECO:0000256" key="3">
    <source>
        <dbReference type="ARBA" id="ARBA00006883"/>
    </source>
</evidence>
<dbReference type="GO" id="GO:0004674">
    <property type="term" value="F:protein serine/threonine kinase activity"/>
    <property type="evidence" value="ECO:0007669"/>
    <property type="project" value="UniProtKB-KW"/>
</dbReference>
<dbReference type="EC" id="2.7.11.-" evidence="14"/>
<dbReference type="PANTHER" id="PTHR30305">
    <property type="entry name" value="PROTEIN YJDM-RELATED"/>
    <property type="match status" value="1"/>
</dbReference>
<comment type="domain">
    <text evidence="14">The Walker A ATP-binding motif also binds Pi and PPi.</text>
</comment>
<keyword evidence="18" id="KW-1185">Reference proteome</keyword>
<reference evidence="17" key="2">
    <citation type="submission" date="2014-06" db="EMBL/GenBank/DDBJ databases">
        <title>Draft genome sequence of Clostridium ramosum(DSM 1402).</title>
        <authorList>
            <person name="Sudarsanam P."/>
            <person name="Ley R."/>
            <person name="Guruge J."/>
            <person name="Turnbaugh P.J."/>
            <person name="Mahowald M."/>
            <person name="Liep D."/>
            <person name="Gordon J."/>
        </authorList>
    </citation>
    <scope>NUCLEOTIDE SEQUENCE</scope>
    <source>
        <strain evidence="17">DSM 1402</strain>
    </source>
</reference>
<evidence type="ECO:0000256" key="7">
    <source>
        <dbReference type="ARBA" id="ARBA00022741"/>
    </source>
</evidence>
<gene>
    <name evidence="14 17" type="primary">hprK</name>
    <name evidence="17" type="ORF">CLORAM_00526</name>
</gene>
<evidence type="ECO:0000256" key="9">
    <source>
        <dbReference type="ARBA" id="ARBA00022840"/>
    </source>
</evidence>
<dbReference type="Pfam" id="PF02603">
    <property type="entry name" value="Hpr_kinase_N"/>
    <property type="match status" value="1"/>
</dbReference>
<feature type="binding site" evidence="14">
    <location>
        <position position="204"/>
    </location>
    <ligand>
        <name>Mg(2+)</name>
        <dbReference type="ChEBI" id="CHEBI:18420"/>
    </ligand>
</feature>
<dbReference type="GO" id="GO:0000287">
    <property type="term" value="F:magnesium ion binding"/>
    <property type="evidence" value="ECO:0007669"/>
    <property type="project" value="UniProtKB-UniRule"/>
</dbReference>
<organism evidence="17 18">
    <name type="scientific">Thomasclavelia ramosa DSM 1402</name>
    <dbReference type="NCBI Taxonomy" id="445974"/>
    <lineage>
        <taxon>Bacteria</taxon>
        <taxon>Bacillati</taxon>
        <taxon>Bacillota</taxon>
        <taxon>Erysipelotrichia</taxon>
        <taxon>Erysipelotrichales</taxon>
        <taxon>Coprobacillaceae</taxon>
        <taxon>Thomasclavelia</taxon>
    </lineage>
</organism>
<dbReference type="GO" id="GO:0005524">
    <property type="term" value="F:ATP binding"/>
    <property type="evidence" value="ECO:0007669"/>
    <property type="project" value="UniProtKB-UniRule"/>
</dbReference>
<evidence type="ECO:0000313" key="18">
    <source>
        <dbReference type="Proteomes" id="UP000005798"/>
    </source>
</evidence>
<dbReference type="HAMAP" id="MF_01249">
    <property type="entry name" value="HPr_kinase"/>
    <property type="match status" value="1"/>
</dbReference>
<dbReference type="eggNOG" id="COG1493">
    <property type="taxonomic scope" value="Bacteria"/>
</dbReference>
<evidence type="ECO:0000256" key="14">
    <source>
        <dbReference type="HAMAP-Rule" id="MF_01249"/>
    </source>
</evidence>
<evidence type="ECO:0000259" key="16">
    <source>
        <dbReference type="Pfam" id="PF07475"/>
    </source>
</evidence>
<feature type="region of interest" description="Important for the catalytic mechanism of both phosphorylation and dephosphorylation" evidence="14">
    <location>
        <begin position="203"/>
        <end position="212"/>
    </location>
</feature>
<dbReference type="GO" id="GO:0000155">
    <property type="term" value="F:phosphorelay sensor kinase activity"/>
    <property type="evidence" value="ECO:0007669"/>
    <property type="project" value="InterPro"/>
</dbReference>
<dbReference type="SUPFAM" id="SSF75138">
    <property type="entry name" value="HprK N-terminal domain-like"/>
    <property type="match status" value="1"/>
</dbReference>
<feature type="domain" description="HPr(Ser) kinase/phosphorylase N-terminal" evidence="15">
    <location>
        <begin position="6"/>
        <end position="130"/>
    </location>
</feature>
<keyword evidence="8 14" id="KW-0418">Kinase</keyword>
<dbReference type="GO" id="GO:0004712">
    <property type="term" value="F:protein serine/threonine/tyrosine kinase activity"/>
    <property type="evidence" value="ECO:0007669"/>
    <property type="project" value="UniProtKB-UniRule"/>
</dbReference>
<protein>
    <recommendedName>
        <fullName evidence="14">HPr kinase/phosphorylase</fullName>
        <shortName evidence="14">HPrK/P</shortName>
        <ecNumber evidence="14">2.7.11.-</ecNumber>
        <ecNumber evidence="14">2.7.4.-</ecNumber>
    </recommendedName>
    <alternativeName>
        <fullName evidence="14">HPr(Ser) kinase/phosphorylase</fullName>
    </alternativeName>
</protein>
<proteinExistence type="inferred from homology"/>
<dbReference type="FunFam" id="3.40.50.300:FF:000174">
    <property type="entry name" value="HPr kinase/phosphorylase"/>
    <property type="match status" value="1"/>
</dbReference>
<comment type="function">
    <text evidence="14">Catalyzes the ATP- as well as the pyrophosphate-dependent phosphorylation of a specific serine residue in HPr, a phosphocarrier protein of the phosphoenolpyruvate-dependent sugar phosphotransferase system (PTS). HprK/P also catalyzes the pyrophosphate-producing, inorganic phosphate-dependent dephosphorylation (phosphorolysis) of seryl-phosphorylated HPr (P-Ser-HPr). The two antagonistic activities of HprK/P are regulated by several intracellular metabolites, which change their concentration in response to the absence or presence of rapidly metabolisable carbon sources (glucose, fructose, etc.) in the growth medium. Therefore, by controlling the phosphorylation state of HPr, HPrK/P is a sensor enzyme that plays a major role in the regulation of carbon metabolism and sugar transport: it mediates carbon catabolite repression (CCR), and regulates PTS-catalyzed carbohydrate uptake and inducer exclusion.</text>
</comment>
<evidence type="ECO:0000256" key="12">
    <source>
        <dbReference type="ARBA" id="ARBA00023277"/>
    </source>
</evidence>
<feature type="binding site" evidence="14">
    <location>
        <begin position="156"/>
        <end position="163"/>
    </location>
    <ligand>
        <name>ATP</name>
        <dbReference type="ChEBI" id="CHEBI:30616"/>
    </ligand>
</feature>
<comment type="catalytic activity">
    <reaction evidence="13 14">
        <text>[HPr protein]-O-phospho-L-serine + phosphate + H(+) = [HPr protein]-L-serine + diphosphate</text>
        <dbReference type="Rhea" id="RHEA:46604"/>
        <dbReference type="Rhea" id="RHEA-COMP:11602"/>
        <dbReference type="Rhea" id="RHEA-COMP:11603"/>
        <dbReference type="ChEBI" id="CHEBI:15378"/>
        <dbReference type="ChEBI" id="CHEBI:29999"/>
        <dbReference type="ChEBI" id="CHEBI:33019"/>
        <dbReference type="ChEBI" id="CHEBI:43474"/>
        <dbReference type="ChEBI" id="CHEBI:83421"/>
    </reaction>
</comment>
<feature type="active site" evidence="14">
    <location>
        <position position="141"/>
    </location>
</feature>
<evidence type="ECO:0000256" key="10">
    <source>
        <dbReference type="ARBA" id="ARBA00022842"/>
    </source>
</evidence>
<keyword evidence="9 14" id="KW-0067">ATP-binding</keyword>
<comment type="subunit">
    <text evidence="14">Homohexamer.</text>
</comment>
<dbReference type="SUPFAM" id="SSF53795">
    <property type="entry name" value="PEP carboxykinase-like"/>
    <property type="match status" value="1"/>
</dbReference>
<evidence type="ECO:0000256" key="4">
    <source>
        <dbReference type="ARBA" id="ARBA00022527"/>
    </source>
</evidence>
<feature type="binding site" evidence="14">
    <location>
        <position position="163"/>
    </location>
    <ligand>
        <name>Mg(2+)</name>
        <dbReference type="ChEBI" id="CHEBI:18420"/>
    </ligand>
</feature>
<evidence type="ECO:0000256" key="11">
    <source>
        <dbReference type="ARBA" id="ARBA00023268"/>
    </source>
</evidence>
<dbReference type="Gene3D" id="3.40.1390.20">
    <property type="entry name" value="HprK N-terminal domain-like"/>
    <property type="match status" value="1"/>
</dbReference>
<comment type="caution">
    <text evidence="17">The sequence shown here is derived from an EMBL/GenBank/DDBJ whole genome shotgun (WGS) entry which is preliminary data.</text>
</comment>
<comment type="caution">
    <text evidence="14">Lacks conserved residue(s) required for the propagation of feature annotation.</text>
</comment>
<evidence type="ECO:0000256" key="1">
    <source>
        <dbReference type="ARBA" id="ARBA00001120"/>
    </source>
</evidence>
<keyword evidence="11 14" id="KW-0511">Multifunctional enzyme</keyword>
<keyword evidence="10 14" id="KW-0460">Magnesium</keyword>
<dbReference type="GO" id="GO:0006109">
    <property type="term" value="P:regulation of carbohydrate metabolic process"/>
    <property type="evidence" value="ECO:0007669"/>
    <property type="project" value="UniProtKB-UniRule"/>
</dbReference>
<feature type="active site" evidence="14">
    <location>
        <position position="162"/>
    </location>
</feature>
<dbReference type="EC" id="2.7.4.-" evidence="14"/>
<dbReference type="AlphaFoldDB" id="B0N1P6"/>
<accession>B0N1P6</accession>
<evidence type="ECO:0000256" key="8">
    <source>
        <dbReference type="ARBA" id="ARBA00022777"/>
    </source>
</evidence>
<keyword evidence="4 14" id="KW-0723">Serine/threonine-protein kinase</keyword>
<dbReference type="InterPro" id="IPR011104">
    <property type="entry name" value="Hpr_kin/Pase_C"/>
</dbReference>
<comment type="similarity">
    <text evidence="3 14">Belongs to the HPrK/P family.</text>
</comment>
<evidence type="ECO:0000259" key="15">
    <source>
        <dbReference type="Pfam" id="PF02603"/>
    </source>
</evidence>
<dbReference type="EMBL" id="ABFX02000003">
    <property type="protein sequence ID" value="EDS19651.1"/>
    <property type="molecule type" value="Genomic_DNA"/>
</dbReference>
<reference evidence="17" key="1">
    <citation type="submission" date="2007-11" db="EMBL/GenBank/DDBJ databases">
        <authorList>
            <person name="Fulton L."/>
            <person name="Clifton S."/>
            <person name="Fulton B."/>
            <person name="Xu J."/>
            <person name="Minx P."/>
            <person name="Pepin K.H."/>
            <person name="Johnson M."/>
            <person name="Thiruvilangam P."/>
            <person name="Bhonagiri V."/>
            <person name="Nash W.E."/>
            <person name="Mardis E.R."/>
            <person name="Wilson R.K."/>
        </authorList>
    </citation>
    <scope>NUCLEOTIDE SEQUENCE [LARGE SCALE GENOMIC DNA]</scope>
    <source>
        <strain evidence="17">DSM 1402</strain>
    </source>
</reference>
<dbReference type="CDD" id="cd01918">
    <property type="entry name" value="HprK_C"/>
    <property type="match status" value="1"/>
</dbReference>
<keyword evidence="12 14" id="KW-0119">Carbohydrate metabolism</keyword>
<dbReference type="InterPro" id="IPR011126">
    <property type="entry name" value="Hpr_kin/Pase_Hpr_N"/>
</dbReference>
<keyword evidence="6 14" id="KW-0479">Metal-binding</keyword>
<sequence length="312" mass="34794">MMPKSITVGELLNNEHYVQVTGDEKSLERPIYVAEINRPGFELAGFFKHSDFRRIIIFGDKESAFINEMSEERQREIFPFLINDEVPCIIVAKGNECPAILIEIARKKDFPIFITESATGRVSIELTNILDEALAPETLIHGVFLNIYGKGVIIKGDSGIGKSEIALELVKRGHLLVADDAVELYHLGQSIVGKAPEVLTNLLEIRGIGVIDVSKMFGISSILDKDKVDLIIQLDRWVPSREYTRVGVEENDSTEEILGVKIPKIVVPVSSGRSMSVIIEAAVMNMRLREYGVDSSKEFVDRILKNIDKNKG</sequence>
<dbReference type="InterPro" id="IPR003755">
    <property type="entry name" value="HPr(Ser)_kin/Pase"/>
</dbReference>
<feature type="region of interest" description="Important for the catalytic mechanism of dephosphorylation" evidence="14">
    <location>
        <begin position="268"/>
        <end position="273"/>
    </location>
</feature>
<keyword evidence="7 14" id="KW-0547">Nucleotide-binding</keyword>
<feature type="active site" description="Proton acceptor; for phosphorylation activity. Proton donor; for dephosphorylation activity" evidence="14">
    <location>
        <position position="180"/>
    </location>
</feature>
<dbReference type="InterPro" id="IPR028979">
    <property type="entry name" value="Ser_kin/Pase_Hpr-like_N_sf"/>
</dbReference>
<evidence type="ECO:0000256" key="5">
    <source>
        <dbReference type="ARBA" id="ARBA00022679"/>
    </source>
</evidence>
<evidence type="ECO:0000256" key="13">
    <source>
        <dbReference type="ARBA" id="ARBA00047657"/>
    </source>
</evidence>
<dbReference type="PANTHER" id="PTHR30305:SF1">
    <property type="entry name" value="HPR KINASE_PHOSPHORYLASE"/>
    <property type="match status" value="1"/>
</dbReference>
<comment type="cofactor">
    <cofactor evidence="2 14">
        <name>Mg(2+)</name>
        <dbReference type="ChEBI" id="CHEBI:18420"/>
    </cofactor>
</comment>
<dbReference type="Pfam" id="PF07475">
    <property type="entry name" value="Hpr_kinase_C"/>
    <property type="match status" value="1"/>
</dbReference>
<evidence type="ECO:0000313" key="17">
    <source>
        <dbReference type="EMBL" id="EDS19651.1"/>
    </source>
</evidence>
<feature type="domain" description="HPr kinase/phosphorylase C-terminal" evidence="16">
    <location>
        <begin position="133"/>
        <end position="302"/>
    </location>
</feature>
<evidence type="ECO:0000256" key="6">
    <source>
        <dbReference type="ARBA" id="ARBA00022723"/>
    </source>
</evidence>
<keyword evidence="5 14" id="KW-0808">Transferase</keyword>
<dbReference type="HOGENOM" id="CLU_052030_0_1_9"/>
<dbReference type="InterPro" id="IPR027417">
    <property type="entry name" value="P-loop_NTPase"/>
</dbReference>
<name>B0N1P6_9FIRM</name>
<dbReference type="NCBIfam" id="TIGR00679">
    <property type="entry name" value="hpr-ser"/>
    <property type="match status" value="1"/>
</dbReference>
<dbReference type="Proteomes" id="UP000005798">
    <property type="component" value="Unassembled WGS sequence"/>
</dbReference>